<evidence type="ECO:0000313" key="5">
    <source>
        <dbReference type="Proteomes" id="UP000033423"/>
    </source>
</evidence>
<reference evidence="4 5" key="1">
    <citation type="submission" date="2015-02" db="EMBL/GenBank/DDBJ databases">
        <title>Single-cell genomics of uncultivated deep-branching MTB reveals a conserved set of magnetosome genes.</title>
        <authorList>
            <person name="Kolinko S."/>
            <person name="Richter M."/>
            <person name="Glockner F.O."/>
            <person name="Brachmann A."/>
            <person name="Schuler D."/>
        </authorList>
    </citation>
    <scope>NUCLEOTIDE SEQUENCE [LARGE SCALE GENOMIC DNA]</scope>
    <source>
        <strain evidence="4">TM-1</strain>
    </source>
</reference>
<evidence type="ECO:0008006" key="6">
    <source>
        <dbReference type="Google" id="ProtNLM"/>
    </source>
</evidence>
<dbReference type="Pfam" id="PF18857">
    <property type="entry name" value="LPD38"/>
    <property type="match status" value="1"/>
</dbReference>
<feature type="domain" description="Large polyvalent protein associated" evidence="3">
    <location>
        <begin position="1588"/>
        <end position="1782"/>
    </location>
</feature>
<feature type="region of interest" description="Disordered" evidence="1">
    <location>
        <begin position="187"/>
        <end position="227"/>
    </location>
</feature>
<evidence type="ECO:0000313" key="4">
    <source>
        <dbReference type="EMBL" id="KJU86161.1"/>
    </source>
</evidence>
<evidence type="ECO:0000259" key="2">
    <source>
        <dbReference type="Pfam" id="PF18812"/>
    </source>
</evidence>
<organism evidence="4 5">
    <name type="scientific">Candidatus Magnetobacterium bavaricum</name>
    <dbReference type="NCBI Taxonomy" id="29290"/>
    <lineage>
        <taxon>Bacteria</taxon>
        <taxon>Pseudomonadati</taxon>
        <taxon>Nitrospirota</taxon>
        <taxon>Thermodesulfovibrionia</taxon>
        <taxon>Thermodesulfovibrionales</taxon>
        <taxon>Candidatus Magnetobacteriaceae</taxon>
        <taxon>Candidatus Magnetobacterium</taxon>
    </lineage>
</organism>
<dbReference type="InterPro" id="IPR041301">
    <property type="entry name" value="PBECR3"/>
</dbReference>
<protein>
    <recommendedName>
        <fullName evidence="6">Large polyvalent protein associated domain-containing protein</fullName>
    </recommendedName>
</protein>
<gene>
    <name evidence="4" type="ORF">MBAV_001646</name>
</gene>
<comment type="caution">
    <text evidence="4">The sequence shown here is derived from an EMBL/GenBank/DDBJ whole genome shotgun (WGS) entry which is preliminary data.</text>
</comment>
<sequence>MKYRVGASSTGSEEFNYVVYDDSAIKIASKDSYALRRSDRRSDSIGQLYDKVVADRKNRKPLEFGKFFRISLGKVSDGNAQAVKAATGIDLTGYERTIDNSFINHVLKRHGDPKTEAARGQLPITKEDIKRIPEIVESPDDIISGGKTKVGRDAILYKKRFNGETYYIEEVRTGKNQIAATTMYKINRGTSDMPSGQESPAHTSQTLPPTTSTVPQPGEPVKGTEGDADAYALAPSKRFEKEKAKAIETITQYVDKWKEENTTDRDKLNMLNKISAVLAQKDLVDRGDAGLVTEIDRKNSFANVPFMLKVLINNGKQNNTNDFTTTLVRTVRAFNLLQTGTDINSFDGVADLQEYVKKAQGELVSGHKPKHGILAYRSINPRLEGIEDLDPNAIVDPQSGLLGPYTSYKTENSKELLLYPMTDITTDKFLSFDDKFSPAIIEDIMTRFAGWESKKTRQRLSGTVGQFLTDLAHNLPYTKEHKRENDLYDILRENGIYGFKKRTEKGEEYYVIPVDELLKHRKNPNIIEYSSVATDKFVNKNDLEAQSKLEDVFTGIYNKKYNTLSLLDHLKNDPYFSQFSYKEPAIRELLDLILADKGLRNVLNKTNVRVGDFEVAGKLGGVYDIWNEAIEIVWNNKQPLNVKSIGGISEIVFHEAIHALTVQKMMASKKYTSEVRSLMAEAIKQRPGIVDQYGLKNEFEFMAEVFSNSTFVDMLKDMKTERKPSLLKKVWATISRILFGTDIHSNLFGNAIELGYKIAKEHAKDFAKKELAASPTDADAYAIAGPKAKGFEDAKKEGRTFKKDGLERFEIPSYDAKIIQPKLKASYDPYSEENTITTKLGKILDHPELYGNYPWLKDMNVVFENRDDDSIGYIKGHNIRLNSEYFIKGGTIDVDNPQLNTATNTSENNELDTFNLKQILMHEVQHAIQREEGVDYWQPNTEYEDLPSEKEARYIEWRSGLTPDRYKEYPTAADSYALPRTGDANVDAVLAKVSMSKEPDTTPVIERFKQWGHQFYTNFIDRYHPIKRAIDQLTQGAPVDIKDNPYIRASLYSGVGGQVDAIISKGTFDYNGPGGTFQWTGKGLKDIIEPVKDPDTYRKFTAYLIAKRAVDLKTRGITSGITDTDAQAVVAKYDTQFSKIADELYDFQDRVLTQYKDAGMLSQDMYDRFKALNKNYVPYFRVMETDTAMSAGKGLEAYQATKRIKGSERVIIDPIESVIKNTTMLTALAEKNKIGQALVNLHDNGIIDLPQHTGARFIEKFKLPMHAENVRLDEMMAALENVPEFKDLLDNGVITRADLKESATIFRSSFVNKPDVIQVFNDGKAEYYKVPIDVGRAWKSLDVEQVGMVVKWLGKASATLRIGATTTPEFFARNTIRDVMSVFVTSKYRINPKLLFEGFFDSAKESDMFWQWMATGGAQSMLGGMDRDALARTKYEMMAGGNVGKTARGLFLKRAIEGDLSASDWADLGVGIIKTPIEAVRVMGELSEQMTRIANFRAGLKVEGQTEEGMMKAAYNTRDSLDFARAGAKMAVMNKLIAFFNANLQGIDKTIRTLVFNSNTRERNAAIFRAFSSMTLASVALAVLNQDDERYHSIPQAMRDQAWIIPTDKNVWRIPKPFEMGIVFASVPERIVEYMYTHDTAAFDKLRDSVMQAFVPNVIPTVAAPFIEAWSNKSLFTGRQIIPEARKHMLPQHQYTPHGTELAKAVSAGVAKTPEWTQSIPGVGQFRKMAASPALTENLVRSWSGGAGMSALGLADKAAKGLGLVESPPVRPAKTLSDMPLVKGFTLRYPSSNTENMQAFYESHDMLTQLRNSYKMLVNQGKHQEARKLLADNGRVLLNTDPMRTKLMEMHRHVDSIYNSKVMSPDVKRQQIDETYRRMDMMAKQFNAVIRRAQQQKAKAS</sequence>
<dbReference type="InterPro" id="IPR040561">
    <property type="entry name" value="LPD38"/>
</dbReference>
<dbReference type="Proteomes" id="UP000033423">
    <property type="component" value="Unassembled WGS sequence"/>
</dbReference>
<feature type="compositionally biased region" description="Polar residues" evidence="1">
    <location>
        <begin position="188"/>
        <end position="215"/>
    </location>
</feature>
<evidence type="ECO:0000256" key="1">
    <source>
        <dbReference type="SAM" id="MobiDB-lite"/>
    </source>
</evidence>
<name>A0A0F3GW78_9BACT</name>
<dbReference type="EMBL" id="LACI01000720">
    <property type="protein sequence ID" value="KJU86161.1"/>
    <property type="molecule type" value="Genomic_DNA"/>
</dbReference>
<evidence type="ECO:0000259" key="3">
    <source>
        <dbReference type="Pfam" id="PF18857"/>
    </source>
</evidence>
<dbReference type="Pfam" id="PF18812">
    <property type="entry name" value="PBECR3"/>
    <property type="match status" value="1"/>
</dbReference>
<feature type="domain" description="Phage-Barnase-EndoU-ColicinE5/D-RelE like nuclease 3" evidence="2">
    <location>
        <begin position="74"/>
        <end position="190"/>
    </location>
</feature>
<keyword evidence="5" id="KW-1185">Reference proteome</keyword>
<proteinExistence type="predicted"/>
<accession>A0A0F3GW78</accession>